<dbReference type="PANTHER" id="PTHR43069:SF5">
    <property type="entry name" value="FUMARYLACETOACETASE"/>
    <property type="match status" value="1"/>
</dbReference>
<protein>
    <recommendedName>
        <fullName evidence="3 13">Fumarylacetoacetase</fullName>
        <ecNumber evidence="3 13">3.7.1.2</ecNumber>
    </recommendedName>
    <alternativeName>
        <fullName evidence="13">Fumarylacetoacetate hydrolase</fullName>
    </alternativeName>
</protein>
<dbReference type="InterPro" id="IPR005959">
    <property type="entry name" value="Fumarylacetoacetase"/>
</dbReference>
<feature type="active site" description="Proton acceptor" evidence="10">
    <location>
        <position position="127"/>
    </location>
</feature>
<keyword evidence="4 12" id="KW-0479">Metal-binding</keyword>
<dbReference type="GO" id="GO:1902000">
    <property type="term" value="P:homogentisate catabolic process"/>
    <property type="evidence" value="ECO:0007669"/>
    <property type="project" value="TreeGrafter"/>
</dbReference>
<evidence type="ECO:0000256" key="1">
    <source>
        <dbReference type="ARBA" id="ARBA00004782"/>
    </source>
</evidence>
<accession>A0A8E0V3Y8</accession>
<feature type="binding site" evidence="12">
    <location>
        <position position="230"/>
    </location>
    <ligand>
        <name>Ca(2+)</name>
        <dbReference type="ChEBI" id="CHEBI:29108"/>
    </ligand>
</feature>
<evidence type="ECO:0000256" key="6">
    <source>
        <dbReference type="ARBA" id="ARBA00022837"/>
    </source>
</evidence>
<dbReference type="EC" id="3.7.1.2" evidence="3 13"/>
<dbReference type="GO" id="GO:0046872">
    <property type="term" value="F:metal ion binding"/>
    <property type="evidence" value="ECO:0007669"/>
    <property type="project" value="UniProtKB-UniRule"/>
</dbReference>
<evidence type="ECO:0000256" key="3">
    <source>
        <dbReference type="ARBA" id="ARBA00012094"/>
    </source>
</evidence>
<feature type="binding site" evidence="12">
    <location>
        <position position="230"/>
    </location>
    <ligand>
        <name>Mg(2+)</name>
        <dbReference type="ChEBI" id="CHEBI:18420"/>
    </ligand>
</feature>
<feature type="binding site" evidence="12">
    <location>
        <position position="198"/>
    </location>
    <ligand>
        <name>Ca(2+)</name>
        <dbReference type="ChEBI" id="CHEBI:29108"/>
    </ligand>
</feature>
<feature type="binding site" evidence="12">
    <location>
        <position position="250"/>
    </location>
    <ligand>
        <name>Mg(2+)</name>
        <dbReference type="ChEBI" id="CHEBI:18420"/>
    </ligand>
</feature>
<keyword evidence="5 13" id="KW-0378">Hydrolase</keyword>
<comment type="pathway">
    <text evidence="1 13">Amino-acid degradation; L-phenylalanine degradation; acetoacetate and fumarate from L-phenylalanine: step 6/6.</text>
</comment>
<evidence type="ECO:0000256" key="10">
    <source>
        <dbReference type="PIRSR" id="PIRSR605959-1"/>
    </source>
</evidence>
<dbReference type="FunFam" id="3.90.850.10:FF:000011">
    <property type="entry name" value="Fumarylacetoacetase"/>
    <property type="match status" value="1"/>
</dbReference>
<evidence type="ECO:0000256" key="12">
    <source>
        <dbReference type="PIRSR" id="PIRSR605959-3"/>
    </source>
</evidence>
<sequence>MTSSAYSHHFSINNLPFGVASSSQHPQTQCVTRLNNTVIFLGDLQRAGFFRQVTGLPRGAFDNPTLNAFAALDKRVHKQVRQALQSALQGSGVENLPTGSTEPITAVQMHLPVSIPAFTDFSCSLNHVKNAGRAILNDDTPPPGFFHFPIGYGGRASTIVPSGTPITRPLGHFYDRSAGAEKKTVVYGPSQAMDYELEIGVVVGKPVPPHHGLNAKDADEHIFGLVLLNDWSARDIQGLEMVPLGPLNGKAFGTTISPWIVTLDALEPFKVPGPEPRVSLPRHLQDIVEFNYAISMQVELEHGASMTLLSESRAQDLFWSCRQMCAHLASTGCDLRTGDILGTGTVSGPTEGSYGCLLETTQGGKVPVTLSDGSSRHYLQDGDVVRMSAVAEDASSGVGFGECVGELKPARAVQ</sequence>
<comment type="caution">
    <text evidence="16">The sequence shown here is derived from an EMBL/GenBank/DDBJ whole genome shotgun (WGS) entry which is preliminary data.</text>
</comment>
<comment type="similarity">
    <text evidence="2 13">Belongs to the FAH family.</text>
</comment>
<evidence type="ECO:0000256" key="13">
    <source>
        <dbReference type="RuleBase" id="RU366008"/>
    </source>
</evidence>
<keyword evidence="6 12" id="KW-0106">Calcium</keyword>
<evidence type="ECO:0000313" key="17">
    <source>
        <dbReference type="Proteomes" id="UP000036893"/>
    </source>
</evidence>
<dbReference type="SUPFAM" id="SSF63433">
    <property type="entry name" value="Fumarylacetoacetate hydrolase, FAH, N-terminal domain"/>
    <property type="match status" value="1"/>
</dbReference>
<feature type="binding site" evidence="12">
    <location>
        <position position="120"/>
    </location>
    <ligand>
        <name>Ca(2+)</name>
        <dbReference type="ChEBI" id="CHEBI:29108"/>
    </ligand>
</feature>
<gene>
    <name evidence="16" type="ORF">Aud_009627</name>
</gene>
<keyword evidence="9 13" id="KW-0585">Phenylalanine catabolism</keyword>
<dbReference type="PANTHER" id="PTHR43069">
    <property type="entry name" value="FUMARYLACETOACETASE"/>
    <property type="match status" value="1"/>
</dbReference>
<feature type="domain" description="Fumarylacetoacetase-like C-terminal" evidence="14">
    <location>
        <begin position="118"/>
        <end position="398"/>
    </location>
</feature>
<reference evidence="16" key="1">
    <citation type="journal article" date="2015" name="Genome Announc.">
        <title>Draft Genome Sequence of the Pathogenic Filamentous Fungus Aspergillus udagawae Strain IFM 46973T.</title>
        <authorList>
            <person name="Kusuya Y."/>
            <person name="Takahashi-Nakaguchi A."/>
            <person name="Takahashi H."/>
            <person name="Yaguchi T."/>
        </authorList>
    </citation>
    <scope>NUCLEOTIDE SEQUENCE</scope>
    <source>
        <strain evidence="16">IFM 46973</strain>
    </source>
</reference>
<evidence type="ECO:0000256" key="4">
    <source>
        <dbReference type="ARBA" id="ARBA00022723"/>
    </source>
</evidence>
<evidence type="ECO:0000256" key="8">
    <source>
        <dbReference type="ARBA" id="ARBA00022878"/>
    </source>
</evidence>
<dbReference type="GeneID" id="66997104"/>
<comment type="cofactor">
    <cofactor evidence="13">
        <name>Mg(2+)</name>
        <dbReference type="ChEBI" id="CHEBI:18420"/>
    </cofactor>
    <cofactor evidence="13">
        <name>Ca(2+)</name>
        <dbReference type="ChEBI" id="CHEBI:29108"/>
    </cofactor>
</comment>
<organism evidence="16 17">
    <name type="scientific">Aspergillus udagawae</name>
    <dbReference type="NCBI Taxonomy" id="91492"/>
    <lineage>
        <taxon>Eukaryota</taxon>
        <taxon>Fungi</taxon>
        <taxon>Dikarya</taxon>
        <taxon>Ascomycota</taxon>
        <taxon>Pezizomycotina</taxon>
        <taxon>Eurotiomycetes</taxon>
        <taxon>Eurotiomycetidae</taxon>
        <taxon>Eurotiales</taxon>
        <taxon>Aspergillaceae</taxon>
        <taxon>Aspergillus</taxon>
        <taxon>Aspergillus subgen. Fumigati</taxon>
    </lineage>
</organism>
<evidence type="ECO:0000256" key="2">
    <source>
        <dbReference type="ARBA" id="ARBA00010211"/>
    </source>
</evidence>
<proteinExistence type="inferred from homology"/>
<dbReference type="EMBL" id="BBXM02000008">
    <property type="protein sequence ID" value="GIC93146.1"/>
    <property type="molecule type" value="Genomic_DNA"/>
</dbReference>
<name>A0A8E0V3Y8_9EURO</name>
<dbReference type="SUPFAM" id="SSF56529">
    <property type="entry name" value="FAH"/>
    <property type="match status" value="1"/>
</dbReference>
<evidence type="ECO:0000256" key="5">
    <source>
        <dbReference type="ARBA" id="ARBA00022801"/>
    </source>
</evidence>
<dbReference type="GO" id="GO:0006559">
    <property type="term" value="P:L-phenylalanine catabolic process"/>
    <property type="evidence" value="ECO:0007669"/>
    <property type="project" value="UniProtKB-UniRule"/>
</dbReference>
<keyword evidence="8 13" id="KW-0828">Tyrosine catabolism</keyword>
<evidence type="ECO:0000256" key="9">
    <source>
        <dbReference type="ARBA" id="ARBA00023232"/>
    </source>
</evidence>
<evidence type="ECO:0000259" key="15">
    <source>
        <dbReference type="Pfam" id="PF09298"/>
    </source>
</evidence>
<evidence type="ECO:0000256" key="11">
    <source>
        <dbReference type="PIRSR" id="PIRSR605959-2"/>
    </source>
</evidence>
<dbReference type="InterPro" id="IPR036663">
    <property type="entry name" value="Fumarylacetoacetase_C_sf"/>
</dbReference>
<dbReference type="FunFam" id="2.30.30.230:FF:000004">
    <property type="entry name" value="Fumarylacetoacetase"/>
    <property type="match status" value="1"/>
</dbReference>
<evidence type="ECO:0000256" key="7">
    <source>
        <dbReference type="ARBA" id="ARBA00022842"/>
    </source>
</evidence>
<dbReference type="Pfam" id="PF01557">
    <property type="entry name" value="FAA_hydrolase"/>
    <property type="match status" value="1"/>
</dbReference>
<dbReference type="GO" id="GO:0006572">
    <property type="term" value="P:L-tyrosine catabolic process"/>
    <property type="evidence" value="ECO:0007669"/>
    <property type="project" value="UniProtKB-UniRule"/>
</dbReference>
<feature type="binding site" evidence="11">
    <location>
        <position position="345"/>
    </location>
    <ligand>
        <name>substrate</name>
    </ligand>
</feature>
<evidence type="ECO:0000259" key="14">
    <source>
        <dbReference type="Pfam" id="PF01557"/>
    </source>
</evidence>
<dbReference type="UniPathway" id="UPA00139">
    <property type="reaction ID" value="UER00341"/>
</dbReference>
<dbReference type="Gene3D" id="3.90.850.10">
    <property type="entry name" value="Fumarylacetoacetase-like, C-terminal domain"/>
    <property type="match status" value="1"/>
</dbReference>
<keyword evidence="7 12" id="KW-0460">Magnesium</keyword>
<evidence type="ECO:0000313" key="16">
    <source>
        <dbReference type="EMBL" id="GIC93146.1"/>
    </source>
</evidence>
<feature type="binding site" evidence="12">
    <location>
        <position position="254"/>
    </location>
    <ligand>
        <name>Mg(2+)</name>
        <dbReference type="ChEBI" id="CHEBI:18420"/>
    </ligand>
</feature>
<dbReference type="GO" id="GO:0004334">
    <property type="term" value="F:fumarylacetoacetase activity"/>
    <property type="evidence" value="ECO:0007669"/>
    <property type="project" value="UniProtKB-UniRule"/>
</dbReference>
<dbReference type="InterPro" id="IPR015377">
    <property type="entry name" value="Fumarylacetoacetase_N"/>
</dbReference>
<feature type="domain" description="Fumarylacetoacetase N-terminal" evidence="15">
    <location>
        <begin position="13"/>
        <end position="112"/>
    </location>
</feature>
<feature type="binding site" evidence="12">
    <location>
        <position position="196"/>
    </location>
    <ligand>
        <name>Ca(2+)</name>
        <dbReference type="ChEBI" id="CHEBI:29108"/>
    </ligand>
</feature>
<dbReference type="Proteomes" id="UP000036893">
    <property type="component" value="Unassembled WGS sequence"/>
</dbReference>
<dbReference type="AlphaFoldDB" id="A0A8E0V3Y8"/>
<comment type="catalytic activity">
    <reaction evidence="13">
        <text>4-fumarylacetoacetate + H2O = acetoacetate + fumarate + H(+)</text>
        <dbReference type="Rhea" id="RHEA:10244"/>
        <dbReference type="ChEBI" id="CHEBI:13705"/>
        <dbReference type="ChEBI" id="CHEBI:15377"/>
        <dbReference type="ChEBI" id="CHEBI:15378"/>
        <dbReference type="ChEBI" id="CHEBI:18034"/>
        <dbReference type="ChEBI" id="CHEBI:29806"/>
        <dbReference type="EC" id="3.7.1.2"/>
    </reaction>
</comment>
<dbReference type="RefSeq" id="XP_043150412.1">
    <property type="nucleotide sequence ID" value="XM_043294477.1"/>
</dbReference>
<dbReference type="Pfam" id="PF09298">
    <property type="entry name" value="FAA_hydrolase_N"/>
    <property type="match status" value="1"/>
</dbReference>
<feature type="binding site" evidence="11">
    <location>
        <position position="237"/>
    </location>
    <ligand>
        <name>substrate</name>
    </ligand>
</feature>
<dbReference type="Gene3D" id="2.30.30.230">
    <property type="entry name" value="Fumarylacetoacetase, N-terminal domain"/>
    <property type="match status" value="1"/>
</dbReference>
<reference evidence="16" key="2">
    <citation type="submission" date="2021-01" db="EMBL/GenBank/DDBJ databases">
        <title>Pan-genome distribution and transcriptional activeness of fungal secondary metabolism genes in Aspergillus section Fumigati.</title>
        <authorList>
            <person name="Takahashi H."/>
            <person name="Umemura M."/>
            <person name="Ninomiya A."/>
            <person name="Kusuya Y."/>
            <person name="Urayama S."/>
            <person name="Shimizu M."/>
            <person name="Watanabe A."/>
            <person name="Kamei K."/>
            <person name="Yaguchi T."/>
            <person name="Hagiwara D."/>
        </authorList>
    </citation>
    <scope>NUCLEOTIDE SEQUENCE</scope>
    <source>
        <strain evidence="16">IFM 46973</strain>
    </source>
</reference>
<dbReference type="InterPro" id="IPR036462">
    <property type="entry name" value="Fumarylacetoacetase_N_sf"/>
</dbReference>
<dbReference type="InterPro" id="IPR011234">
    <property type="entry name" value="Fumarylacetoacetase-like_C"/>
</dbReference>